<dbReference type="Gene3D" id="2.60.40.680">
    <property type="match status" value="1"/>
</dbReference>
<comment type="caution">
    <text evidence="4">The sequence shown here is derived from an EMBL/GenBank/DDBJ whole genome shotgun (WGS) entry which is preliminary data.</text>
</comment>
<dbReference type="Pfam" id="PF07589">
    <property type="entry name" value="PEP-CTERM"/>
    <property type="match status" value="1"/>
</dbReference>
<dbReference type="NCBIfam" id="NF038126">
    <property type="entry name" value="PEP_CTERM_FxDxF"/>
    <property type="match status" value="1"/>
</dbReference>
<gene>
    <name evidence="4" type="ORF">DES47_103562</name>
</gene>
<name>A0A4R6QPM3_9BURK</name>
<dbReference type="GO" id="GO:0000272">
    <property type="term" value="P:polysaccharide catabolic process"/>
    <property type="evidence" value="ECO:0007669"/>
    <property type="project" value="InterPro"/>
</dbReference>
<sequence length="185" mass="18873">MKTLSQFAGAAALLLGAVSAQAAGSLVITPVDSNVNPGDSFALLVSGSGFSDKVVGGGFNLSFDASVLSLTSVTVDTVVWEFVSSNGLIDNAAGTLSDVYFNSFKAQLPTGDFKVATLQFSAKAGGSSAITLSDSPNFPFANDLAEVVSVSYQGAMVNVSAVPEPDSWALLLGGLTAIGWLARRR</sequence>
<dbReference type="Proteomes" id="UP000295361">
    <property type="component" value="Unassembled WGS sequence"/>
</dbReference>
<dbReference type="InterPro" id="IPR008965">
    <property type="entry name" value="CBM2/CBM3_carb-bd_dom_sf"/>
</dbReference>
<protein>
    <submittedName>
        <fullName evidence="4">Putative secreted protein with PEP-CTERM sorting signal/MYXO-CTERM domain-containing protein</fullName>
    </submittedName>
</protein>
<dbReference type="SUPFAM" id="SSF49384">
    <property type="entry name" value="Carbohydrate-binding domain"/>
    <property type="match status" value="1"/>
</dbReference>
<dbReference type="RefSeq" id="WP_166651998.1">
    <property type="nucleotide sequence ID" value="NZ_SNXS01000003.1"/>
</dbReference>
<proteinExistence type="predicted"/>
<keyword evidence="5" id="KW-1185">Reference proteome</keyword>
<dbReference type="CDD" id="cd08547">
    <property type="entry name" value="Type_II_cohesin"/>
    <property type="match status" value="1"/>
</dbReference>
<feature type="signal peptide" evidence="1">
    <location>
        <begin position="1"/>
        <end position="22"/>
    </location>
</feature>
<reference evidence="4 5" key="1">
    <citation type="submission" date="2019-03" db="EMBL/GenBank/DDBJ databases">
        <title>Genomic Encyclopedia of Type Strains, Phase IV (KMG-IV): sequencing the most valuable type-strain genomes for metagenomic binning, comparative biology and taxonomic classification.</title>
        <authorList>
            <person name="Goeker M."/>
        </authorList>
    </citation>
    <scope>NUCLEOTIDE SEQUENCE [LARGE SCALE GENOMIC DNA]</scope>
    <source>
        <strain evidence="4 5">DSM 16998</strain>
    </source>
</reference>
<evidence type="ECO:0000313" key="4">
    <source>
        <dbReference type="EMBL" id="TDP71581.1"/>
    </source>
</evidence>
<evidence type="ECO:0000313" key="5">
    <source>
        <dbReference type="Proteomes" id="UP000295361"/>
    </source>
</evidence>
<dbReference type="EMBL" id="SNXS01000003">
    <property type="protein sequence ID" value="TDP71581.1"/>
    <property type="molecule type" value="Genomic_DNA"/>
</dbReference>
<keyword evidence="1" id="KW-0732">Signal</keyword>
<feature type="domain" description="Cohesin" evidence="2">
    <location>
        <begin position="29"/>
        <end position="141"/>
    </location>
</feature>
<dbReference type="NCBIfam" id="TIGR02595">
    <property type="entry name" value="PEP_CTERM"/>
    <property type="match status" value="1"/>
</dbReference>
<dbReference type="InterPro" id="IPR013424">
    <property type="entry name" value="Ice-binding_C"/>
</dbReference>
<dbReference type="Pfam" id="PF00963">
    <property type="entry name" value="Cohesin"/>
    <property type="match status" value="1"/>
</dbReference>
<evidence type="ECO:0000259" key="2">
    <source>
        <dbReference type="Pfam" id="PF00963"/>
    </source>
</evidence>
<dbReference type="InterPro" id="IPR002102">
    <property type="entry name" value="Cohesin_dom"/>
</dbReference>
<dbReference type="InParanoid" id="A0A4R6QPM3"/>
<feature type="chain" id="PRO_5020418868" evidence="1">
    <location>
        <begin position="23"/>
        <end position="185"/>
    </location>
</feature>
<accession>A0A4R6QPM3</accession>
<evidence type="ECO:0000256" key="1">
    <source>
        <dbReference type="SAM" id="SignalP"/>
    </source>
</evidence>
<feature type="domain" description="Ice-binding protein C-terminal" evidence="3">
    <location>
        <begin position="161"/>
        <end position="185"/>
    </location>
</feature>
<organism evidence="4 5">
    <name type="scientific">Roseateles toxinivorans</name>
    <dbReference type="NCBI Taxonomy" id="270368"/>
    <lineage>
        <taxon>Bacteria</taxon>
        <taxon>Pseudomonadati</taxon>
        <taxon>Pseudomonadota</taxon>
        <taxon>Betaproteobacteria</taxon>
        <taxon>Burkholderiales</taxon>
        <taxon>Sphaerotilaceae</taxon>
        <taxon>Roseateles</taxon>
    </lineage>
</organism>
<dbReference type="GO" id="GO:0030246">
    <property type="term" value="F:carbohydrate binding"/>
    <property type="evidence" value="ECO:0007669"/>
    <property type="project" value="InterPro"/>
</dbReference>
<dbReference type="AlphaFoldDB" id="A0A4R6QPM3"/>
<evidence type="ECO:0000259" key="3">
    <source>
        <dbReference type="Pfam" id="PF07589"/>
    </source>
</evidence>